<feature type="chain" id="PRO_5045320952" description="DUF3828 domain-containing protein" evidence="1">
    <location>
        <begin position="24"/>
        <end position="188"/>
    </location>
</feature>
<dbReference type="EMBL" id="JACOGA010000015">
    <property type="protein sequence ID" value="MBC3875089.1"/>
    <property type="molecule type" value="Genomic_DNA"/>
</dbReference>
<dbReference type="Proteomes" id="UP000624279">
    <property type="component" value="Unassembled WGS sequence"/>
</dbReference>
<evidence type="ECO:0008006" key="4">
    <source>
        <dbReference type="Google" id="ProtNLM"/>
    </source>
</evidence>
<organism evidence="2 3">
    <name type="scientific">Undibacterium flavidum</name>
    <dbReference type="NCBI Taxonomy" id="2762297"/>
    <lineage>
        <taxon>Bacteria</taxon>
        <taxon>Pseudomonadati</taxon>
        <taxon>Pseudomonadota</taxon>
        <taxon>Betaproteobacteria</taxon>
        <taxon>Burkholderiales</taxon>
        <taxon>Oxalobacteraceae</taxon>
        <taxon>Undibacterium</taxon>
    </lineage>
</organism>
<protein>
    <recommendedName>
        <fullName evidence="4">DUF3828 domain-containing protein</fullName>
    </recommendedName>
</protein>
<keyword evidence="3" id="KW-1185">Reference proteome</keyword>
<gene>
    <name evidence="2" type="ORF">H8K55_15985</name>
</gene>
<keyword evidence="1" id="KW-0732">Signal</keyword>
<reference evidence="2 3" key="1">
    <citation type="submission" date="2020-08" db="EMBL/GenBank/DDBJ databases">
        <title>Novel species isolated from subtropical streams in China.</title>
        <authorList>
            <person name="Lu H."/>
        </authorList>
    </citation>
    <scope>NUCLEOTIDE SEQUENCE [LARGE SCALE GENOMIC DNA]</scope>
    <source>
        <strain evidence="2 3">LX15W</strain>
    </source>
</reference>
<sequence length="188" mass="21416">MSIRKILLSQFMLLVICSSISFAGAFEQSPAVKLVDEFYRRYLAFDHTKTQGVSQPDISLSKAFSNEVKKSTVDCKRFGEGPCGWGDDGDKYLDTQEIDPNLTYSNSRISIKEISLGTVRVKLNVYPSEKNAVAYYNKTITYKIIFENEKYVVDDIAYSDGISMRKKLLDERAYIRENVRKNAMGTIK</sequence>
<name>A0ABR6YF33_9BURK</name>
<evidence type="ECO:0000313" key="2">
    <source>
        <dbReference type="EMBL" id="MBC3875089.1"/>
    </source>
</evidence>
<accession>A0ABR6YF33</accession>
<evidence type="ECO:0000256" key="1">
    <source>
        <dbReference type="SAM" id="SignalP"/>
    </source>
</evidence>
<evidence type="ECO:0000313" key="3">
    <source>
        <dbReference type="Proteomes" id="UP000624279"/>
    </source>
</evidence>
<feature type="signal peptide" evidence="1">
    <location>
        <begin position="1"/>
        <end position="23"/>
    </location>
</feature>
<comment type="caution">
    <text evidence="2">The sequence shown here is derived from an EMBL/GenBank/DDBJ whole genome shotgun (WGS) entry which is preliminary data.</text>
</comment>
<dbReference type="Gene3D" id="3.10.450.50">
    <property type="match status" value="1"/>
</dbReference>
<proteinExistence type="predicted"/>
<dbReference type="RefSeq" id="WP_186943065.1">
    <property type="nucleotide sequence ID" value="NZ_JACOGA010000015.1"/>
</dbReference>